<sequence>MLFSFFCLYHALIRAFVLRLIYTLLIIFCQHTSLLLDVTATVSKVILASHIEDTRSRHSIVLLNHPEPPSPIHWGAIDMGLFSSSRMAVFAQDNQIVSFLGIAFH</sequence>
<proteinExistence type="predicted"/>
<name>A0AAW0FH60_9APHY</name>
<dbReference type="EMBL" id="JASBNA010000046">
    <property type="protein sequence ID" value="KAK7680880.1"/>
    <property type="molecule type" value="Genomic_DNA"/>
</dbReference>
<gene>
    <name evidence="1" type="ORF">QCA50_016190</name>
</gene>
<comment type="caution">
    <text evidence="1">The sequence shown here is derived from an EMBL/GenBank/DDBJ whole genome shotgun (WGS) entry which is preliminary data.</text>
</comment>
<evidence type="ECO:0000313" key="2">
    <source>
        <dbReference type="Proteomes" id="UP001385951"/>
    </source>
</evidence>
<dbReference type="AlphaFoldDB" id="A0AAW0FH60"/>
<reference evidence="1 2" key="1">
    <citation type="submission" date="2022-09" db="EMBL/GenBank/DDBJ databases">
        <authorList>
            <person name="Palmer J.M."/>
        </authorList>
    </citation>
    <scope>NUCLEOTIDE SEQUENCE [LARGE SCALE GENOMIC DNA]</scope>
    <source>
        <strain evidence="1 2">DSM 7382</strain>
    </source>
</reference>
<organism evidence="1 2">
    <name type="scientific">Cerrena zonata</name>
    <dbReference type="NCBI Taxonomy" id="2478898"/>
    <lineage>
        <taxon>Eukaryota</taxon>
        <taxon>Fungi</taxon>
        <taxon>Dikarya</taxon>
        <taxon>Basidiomycota</taxon>
        <taxon>Agaricomycotina</taxon>
        <taxon>Agaricomycetes</taxon>
        <taxon>Polyporales</taxon>
        <taxon>Cerrenaceae</taxon>
        <taxon>Cerrena</taxon>
    </lineage>
</organism>
<evidence type="ECO:0000313" key="1">
    <source>
        <dbReference type="EMBL" id="KAK7680880.1"/>
    </source>
</evidence>
<protein>
    <submittedName>
        <fullName evidence="1">Uncharacterized protein</fullName>
    </submittedName>
</protein>
<accession>A0AAW0FH60</accession>
<keyword evidence="2" id="KW-1185">Reference proteome</keyword>
<dbReference type="Proteomes" id="UP001385951">
    <property type="component" value="Unassembled WGS sequence"/>
</dbReference>